<organism evidence="2">
    <name type="scientific">Siphoviridae sp. ctYgF8</name>
    <dbReference type="NCBI Taxonomy" id="2826378"/>
    <lineage>
        <taxon>Viruses</taxon>
        <taxon>Duplodnaviria</taxon>
        <taxon>Heunggongvirae</taxon>
        <taxon>Uroviricota</taxon>
        <taxon>Caudoviricetes</taxon>
    </lineage>
</organism>
<name>A0A8S5NKR4_9CAUD</name>
<evidence type="ECO:0000256" key="1">
    <source>
        <dbReference type="SAM" id="MobiDB-lite"/>
    </source>
</evidence>
<protein>
    <submittedName>
        <fullName evidence="2">Uncharacterized protein</fullName>
    </submittedName>
</protein>
<sequence length="40" mass="4512">MRTASFPSRHATTNTYRTGCGSFNPWLDGEFIHPHPRPAP</sequence>
<proteinExistence type="predicted"/>
<reference evidence="2" key="1">
    <citation type="journal article" date="2021" name="Proc. Natl. Acad. Sci. U.S.A.">
        <title>A Catalog of Tens of Thousands of Viruses from Human Metagenomes Reveals Hidden Associations with Chronic Diseases.</title>
        <authorList>
            <person name="Tisza M.J."/>
            <person name="Buck C.B."/>
        </authorList>
    </citation>
    <scope>NUCLEOTIDE SEQUENCE</scope>
    <source>
        <strain evidence="2">CtYgF8</strain>
    </source>
</reference>
<accession>A0A8S5NKR4</accession>
<dbReference type="EMBL" id="BK015186">
    <property type="protein sequence ID" value="DAD94956.1"/>
    <property type="molecule type" value="Genomic_DNA"/>
</dbReference>
<evidence type="ECO:0000313" key="2">
    <source>
        <dbReference type="EMBL" id="DAD94956.1"/>
    </source>
</evidence>
<feature type="region of interest" description="Disordered" evidence="1">
    <location>
        <begin position="1"/>
        <end position="40"/>
    </location>
</feature>